<proteinExistence type="predicted"/>
<accession>A0AA48QXQ6</accession>
<gene>
    <name evidence="2" type="ORF">CcaverHIS019_0602680</name>
</gene>
<dbReference type="InterPro" id="IPR001810">
    <property type="entry name" value="F-box_dom"/>
</dbReference>
<reference evidence="2" key="1">
    <citation type="journal article" date="2023" name="BMC Genomics">
        <title>Chromosome-level genome assemblies of Cutaneotrichosporon spp. (Trichosporonales, Basidiomycota) reveal imbalanced evolution between nucleotide sequences and chromosome synteny.</title>
        <authorList>
            <person name="Kobayashi Y."/>
            <person name="Kayamori A."/>
            <person name="Aoki K."/>
            <person name="Shiwa Y."/>
            <person name="Matsutani M."/>
            <person name="Fujita N."/>
            <person name="Sugita T."/>
            <person name="Iwasaki W."/>
            <person name="Tanaka N."/>
            <person name="Takashima M."/>
        </authorList>
    </citation>
    <scope>NUCLEOTIDE SEQUENCE</scope>
    <source>
        <strain evidence="2">HIS019</strain>
    </source>
</reference>
<evidence type="ECO:0000259" key="1">
    <source>
        <dbReference type="Pfam" id="PF12937"/>
    </source>
</evidence>
<sequence>MTYDWMNTAWAPEPPAQKVDYSLSPAFHHILRHLGVRELLNAECVSKNWRAAIQSDGAVWRAHAEGRMDADVIAATSELVHRQKEEAEAKGENIKVALWRTLCRDHIHALDTWNRSTPSQRRVDLQATAYAELPTVGAIVALDRDKVALMCDSSLKTLHSFETSYTAIRSVQAYFIALRSSNGLGQHPLPPPTTLEVYRAVQEPPRPGDIPAPGGRLELVRRLDVDGMWGFNLHVSEGKEGVVIAMLGTPARLAQRTPDAHWLAGLGPLEVHVWHLEDGTRDARHIVSVPEAGRRHQSFCVAGKFVVIPDDFNLHIYTMEASLAGIINTHDRPYSHSLGNEVATPNMAPAERPYTNIWDTAHQVINWAGNAPTRPTIVATRSHLVYTSECGALGIIYDYEEAFHILFKIPAFPEQRRIQAEAVSEYTVMFGAWPGIVSLEACGERIACTTRNGSAFTFDAADIPEPRHEFTEYPLEDVLAWRSWVFDMGSDWRHLPNADGLRIARIHKRGLSLVPGSMMRHSLALSSTGRRGQRWFGKTLLLRWGTNTIEKCLGIL</sequence>
<dbReference type="GeneID" id="85497679"/>
<dbReference type="EMBL" id="AP028217">
    <property type="protein sequence ID" value="BEI93809.1"/>
    <property type="molecule type" value="Genomic_DNA"/>
</dbReference>
<dbReference type="Proteomes" id="UP001233271">
    <property type="component" value="Chromosome 6"/>
</dbReference>
<organism evidence="2 3">
    <name type="scientific">Cutaneotrichosporon cavernicola</name>
    <dbReference type="NCBI Taxonomy" id="279322"/>
    <lineage>
        <taxon>Eukaryota</taxon>
        <taxon>Fungi</taxon>
        <taxon>Dikarya</taxon>
        <taxon>Basidiomycota</taxon>
        <taxon>Agaricomycotina</taxon>
        <taxon>Tremellomycetes</taxon>
        <taxon>Trichosporonales</taxon>
        <taxon>Trichosporonaceae</taxon>
        <taxon>Cutaneotrichosporon</taxon>
    </lineage>
</organism>
<protein>
    <recommendedName>
        <fullName evidence="1">F-box domain-containing protein</fullName>
    </recommendedName>
</protein>
<dbReference type="Pfam" id="PF12937">
    <property type="entry name" value="F-box-like"/>
    <property type="match status" value="1"/>
</dbReference>
<keyword evidence="3" id="KW-1185">Reference proteome</keyword>
<dbReference type="InterPro" id="IPR036047">
    <property type="entry name" value="F-box-like_dom_sf"/>
</dbReference>
<dbReference type="AlphaFoldDB" id="A0AA48QXQ6"/>
<evidence type="ECO:0000313" key="2">
    <source>
        <dbReference type="EMBL" id="BEI93809.1"/>
    </source>
</evidence>
<dbReference type="RefSeq" id="XP_060459074.1">
    <property type="nucleotide sequence ID" value="XM_060602707.1"/>
</dbReference>
<evidence type="ECO:0000313" key="3">
    <source>
        <dbReference type="Proteomes" id="UP001233271"/>
    </source>
</evidence>
<dbReference type="KEGG" id="ccac:CcaHIS019_0602680"/>
<dbReference type="SUPFAM" id="SSF81383">
    <property type="entry name" value="F-box domain"/>
    <property type="match status" value="1"/>
</dbReference>
<name>A0AA48QXQ6_9TREE</name>
<dbReference type="Gene3D" id="1.20.1280.50">
    <property type="match status" value="1"/>
</dbReference>
<feature type="domain" description="F-box" evidence="1">
    <location>
        <begin position="28"/>
        <end position="61"/>
    </location>
</feature>